<accession>A0A0F9R793</accession>
<dbReference type="Gene3D" id="1.10.40.30">
    <property type="entry name" value="Fumarase/aspartase (C-terminal domain)"/>
    <property type="match status" value="1"/>
</dbReference>
<feature type="non-terminal residue" evidence="1">
    <location>
        <position position="1"/>
    </location>
</feature>
<evidence type="ECO:0008006" key="2">
    <source>
        <dbReference type="Google" id="ProtNLM"/>
    </source>
</evidence>
<proteinExistence type="predicted"/>
<organism evidence="1">
    <name type="scientific">marine sediment metagenome</name>
    <dbReference type="NCBI Taxonomy" id="412755"/>
    <lineage>
        <taxon>unclassified sequences</taxon>
        <taxon>metagenomes</taxon>
        <taxon>ecological metagenomes</taxon>
    </lineage>
</organism>
<reference evidence="1" key="1">
    <citation type="journal article" date="2015" name="Nature">
        <title>Complex archaea that bridge the gap between prokaryotes and eukaryotes.</title>
        <authorList>
            <person name="Spang A."/>
            <person name="Saw J.H."/>
            <person name="Jorgensen S.L."/>
            <person name="Zaremba-Niedzwiedzka K."/>
            <person name="Martijn J."/>
            <person name="Lind A.E."/>
            <person name="van Eijk R."/>
            <person name="Schleper C."/>
            <person name="Guy L."/>
            <person name="Ettema T.J."/>
        </authorList>
    </citation>
    <scope>NUCLEOTIDE SEQUENCE</scope>
</reference>
<gene>
    <name evidence="1" type="ORF">LCGC14_0928020</name>
</gene>
<comment type="caution">
    <text evidence="1">The sequence shown here is derived from an EMBL/GenBank/DDBJ whole genome shotgun (WGS) entry which is preliminary data.</text>
</comment>
<dbReference type="AlphaFoldDB" id="A0A0F9R793"/>
<name>A0A0F9R793_9ZZZZ</name>
<evidence type="ECO:0000313" key="1">
    <source>
        <dbReference type="EMBL" id="KKN21171.1"/>
    </source>
</evidence>
<dbReference type="EMBL" id="LAZR01003173">
    <property type="protein sequence ID" value="KKN21171.1"/>
    <property type="molecule type" value="Genomic_DNA"/>
</dbReference>
<sequence length="75" mass="8852">FNKVQDLVKKSLNSNVPILKIVKNDKELKDYIENFNEKGLKALNQPENYIGIAIEKTEKICNFWEEKMQNMTSYK</sequence>
<protein>
    <recommendedName>
        <fullName evidence="2">Adenylosuccinate lyase C-terminal domain-containing protein</fullName>
    </recommendedName>
</protein>